<dbReference type="PANTHER" id="PTHR11135:SF1">
    <property type="entry name" value="PROTEIN YHCC"/>
    <property type="match status" value="1"/>
</dbReference>
<dbReference type="PANTHER" id="PTHR11135">
    <property type="entry name" value="HISTONE ACETYLTRANSFERASE-RELATED"/>
    <property type="match status" value="1"/>
</dbReference>
<dbReference type="Proteomes" id="UP000057158">
    <property type="component" value="Chromosome"/>
</dbReference>
<dbReference type="InterPro" id="IPR023404">
    <property type="entry name" value="rSAM_horseshoe"/>
</dbReference>
<dbReference type="SFLD" id="SFLDG01091">
    <property type="entry name" value="uncharacterized_CHP01210-like"/>
    <property type="match status" value="1"/>
</dbReference>
<evidence type="ECO:0000313" key="9">
    <source>
        <dbReference type="Proteomes" id="UP000057158"/>
    </source>
</evidence>
<comment type="cofactor">
    <cofactor evidence="1">
        <name>[4Fe-4S] cluster</name>
        <dbReference type="ChEBI" id="CHEBI:49883"/>
    </cofactor>
</comment>
<gene>
    <name evidence="8" type="primary">yhcC</name>
    <name evidence="8" type="ORF">DSOUD_3097</name>
</gene>
<dbReference type="GO" id="GO:0051539">
    <property type="term" value="F:4 iron, 4 sulfur cluster binding"/>
    <property type="evidence" value="ECO:0007669"/>
    <property type="project" value="UniProtKB-KW"/>
</dbReference>
<evidence type="ECO:0000256" key="4">
    <source>
        <dbReference type="ARBA" id="ARBA00022723"/>
    </source>
</evidence>
<dbReference type="AlphaFoldDB" id="A0A0M4D8U8"/>
<evidence type="ECO:0000256" key="3">
    <source>
        <dbReference type="ARBA" id="ARBA00022691"/>
    </source>
</evidence>
<evidence type="ECO:0000256" key="6">
    <source>
        <dbReference type="ARBA" id="ARBA00023014"/>
    </source>
</evidence>
<dbReference type="InterPro" id="IPR058240">
    <property type="entry name" value="rSAM_sf"/>
</dbReference>
<evidence type="ECO:0000256" key="5">
    <source>
        <dbReference type="ARBA" id="ARBA00023004"/>
    </source>
</evidence>
<keyword evidence="5" id="KW-0408">Iron</keyword>
<reference evidence="8 9" key="1">
    <citation type="submission" date="2015-07" db="EMBL/GenBank/DDBJ databases">
        <title>Isolation and Genomic Characterization of a Novel Halophilic Metal-Reducing Deltaproteobacterium from the Deep Subsurface.</title>
        <authorList>
            <person name="Badalamenti J.P."/>
            <person name="Summers Z.M."/>
            <person name="Gralnick J.A."/>
            <person name="Bond D.R."/>
        </authorList>
    </citation>
    <scope>NUCLEOTIDE SEQUENCE [LARGE SCALE GENOMIC DNA]</scope>
    <source>
        <strain evidence="8 9">WTL</strain>
    </source>
</reference>
<protein>
    <submittedName>
        <fullName evidence="8">Radical SAM domain-containing iron-sulfur cluster-binding oxidoreductase</fullName>
    </submittedName>
</protein>
<dbReference type="InterPro" id="IPR007197">
    <property type="entry name" value="rSAM"/>
</dbReference>
<dbReference type="SFLD" id="SFLDG01086">
    <property type="entry name" value="elongater_protein-like"/>
    <property type="match status" value="1"/>
</dbReference>
<dbReference type="NCBIfam" id="TIGR01212">
    <property type="entry name" value="TIGR01212 family radical SAM protein"/>
    <property type="match status" value="1"/>
</dbReference>
<evidence type="ECO:0000313" key="8">
    <source>
        <dbReference type="EMBL" id="ALC17822.1"/>
    </source>
</evidence>
<dbReference type="Gene3D" id="3.80.30.20">
    <property type="entry name" value="tm_1862 like domain"/>
    <property type="match status" value="1"/>
</dbReference>
<evidence type="ECO:0000256" key="1">
    <source>
        <dbReference type="ARBA" id="ARBA00001966"/>
    </source>
</evidence>
<dbReference type="PROSITE" id="PS51918">
    <property type="entry name" value="RADICAL_SAM"/>
    <property type="match status" value="1"/>
</dbReference>
<proteinExistence type="predicted"/>
<dbReference type="GO" id="GO:0046872">
    <property type="term" value="F:metal ion binding"/>
    <property type="evidence" value="ECO:0007669"/>
    <property type="project" value="UniProtKB-KW"/>
</dbReference>
<dbReference type="InterPro" id="IPR039661">
    <property type="entry name" value="ELP3"/>
</dbReference>
<dbReference type="Pfam" id="PF04055">
    <property type="entry name" value="Radical_SAM"/>
    <property type="match status" value="1"/>
</dbReference>
<dbReference type="KEGG" id="des:DSOUD_3097"/>
<dbReference type="OrthoDB" id="9801689at2"/>
<dbReference type="InterPro" id="IPR005911">
    <property type="entry name" value="YhcC-like"/>
</dbReference>
<accession>A0A0M4D8U8</accession>
<keyword evidence="2" id="KW-0004">4Fe-4S</keyword>
<dbReference type="Pfam" id="PF16199">
    <property type="entry name" value="Radical_SAM_C"/>
    <property type="match status" value="1"/>
</dbReference>
<dbReference type="InterPro" id="IPR006638">
    <property type="entry name" value="Elp3/MiaA/NifB-like_rSAM"/>
</dbReference>
<dbReference type="RefSeq" id="WP_053551804.1">
    <property type="nucleotide sequence ID" value="NZ_CP010802.1"/>
</dbReference>
<dbReference type="EMBL" id="CP010802">
    <property type="protein sequence ID" value="ALC17822.1"/>
    <property type="molecule type" value="Genomic_DNA"/>
</dbReference>
<keyword evidence="4" id="KW-0479">Metal-binding</keyword>
<dbReference type="SUPFAM" id="SSF102114">
    <property type="entry name" value="Radical SAM enzymes"/>
    <property type="match status" value="1"/>
</dbReference>
<name>A0A0M4D8U8_9BACT</name>
<dbReference type="SMART" id="SM00729">
    <property type="entry name" value="Elp3"/>
    <property type="match status" value="1"/>
</dbReference>
<dbReference type="STRING" id="1603606.DSOUD_3097"/>
<evidence type="ECO:0000256" key="2">
    <source>
        <dbReference type="ARBA" id="ARBA00022485"/>
    </source>
</evidence>
<dbReference type="InterPro" id="IPR032432">
    <property type="entry name" value="Radical_SAM_C"/>
</dbReference>
<feature type="domain" description="Radical SAM core" evidence="7">
    <location>
        <begin position="16"/>
        <end position="266"/>
    </location>
</feature>
<dbReference type="SFLD" id="SFLDS00029">
    <property type="entry name" value="Radical_SAM"/>
    <property type="match status" value="1"/>
</dbReference>
<keyword evidence="3" id="KW-0949">S-adenosyl-L-methionine</keyword>
<dbReference type="CDD" id="cd01335">
    <property type="entry name" value="Radical_SAM"/>
    <property type="match status" value="1"/>
</dbReference>
<organism evidence="8 9">
    <name type="scientific">Desulfuromonas soudanensis</name>
    <dbReference type="NCBI Taxonomy" id="1603606"/>
    <lineage>
        <taxon>Bacteria</taxon>
        <taxon>Pseudomonadati</taxon>
        <taxon>Thermodesulfobacteriota</taxon>
        <taxon>Desulfuromonadia</taxon>
        <taxon>Desulfuromonadales</taxon>
        <taxon>Desulfuromonadaceae</taxon>
        <taxon>Desulfuromonas</taxon>
    </lineage>
</organism>
<sequence length="311" mass="34294">MDEKRYRLISREFKDRFGGRVHKISVDAGFTCPNRGGTRSRPGCLFCDPSGSGSVGIARGVSVAAQLEHGKEVMIRKYKARQFLAYFQPFSNTHAPPERLQALYDEALGVSGVVGLAVGTRPDCLPPAVVDLLAEYHRRTYLWLELGLQSVHDATLGFLRRGHDYRTFLEAHAALRERGVRVCVHVIIGLPGEGKEEILATAEEMGRLQVDGIKIHLLHILAGTALGDLYLGGGVKVLEQGEYVALAADFIERLHPKTLIHRLTGDGPRDYLLAPLWSLNKWEVLNAIDDELARRGTRQGSLWRGDGSGAP</sequence>
<evidence type="ECO:0000259" key="7">
    <source>
        <dbReference type="PROSITE" id="PS51918"/>
    </source>
</evidence>
<keyword evidence="6" id="KW-0411">Iron-sulfur</keyword>
<dbReference type="GO" id="GO:0003824">
    <property type="term" value="F:catalytic activity"/>
    <property type="evidence" value="ECO:0007669"/>
    <property type="project" value="InterPro"/>
</dbReference>
<keyword evidence="9" id="KW-1185">Reference proteome</keyword>
<dbReference type="PATRIC" id="fig|1603606.3.peg.3343"/>